<dbReference type="Pfam" id="PF13925">
    <property type="entry name" value="Katanin_con80"/>
    <property type="match status" value="1"/>
</dbReference>
<accession>A0A090LJ49</accession>
<protein>
    <submittedName>
        <fullName evidence="8">Katanin_con80 domain-containing protein</fullName>
    </submittedName>
</protein>
<dbReference type="Proteomes" id="UP000035682">
    <property type="component" value="Unplaced"/>
</dbReference>
<dbReference type="RefSeq" id="XP_024506755.1">
    <property type="nucleotide sequence ID" value="XM_024653261.1"/>
</dbReference>
<dbReference type="GO" id="GO:0008017">
    <property type="term" value="F:microtubule binding"/>
    <property type="evidence" value="ECO:0007669"/>
    <property type="project" value="InterPro"/>
</dbReference>
<dbReference type="EMBL" id="LN609529">
    <property type="protein sequence ID" value="CEF67555.1"/>
    <property type="molecule type" value="Genomic_DNA"/>
</dbReference>
<dbReference type="WBParaSite" id="SRAE_2000221700.1">
    <property type="protein sequence ID" value="SRAE_2000221700.1"/>
    <property type="gene ID" value="WBGene00262426"/>
</dbReference>
<evidence type="ECO:0000259" key="5">
    <source>
        <dbReference type="Pfam" id="PF13925"/>
    </source>
</evidence>
<feature type="compositionally biased region" description="Polar residues" evidence="4">
    <location>
        <begin position="15"/>
        <end position="30"/>
    </location>
</feature>
<reference evidence="8" key="2">
    <citation type="submission" date="2020-12" db="UniProtKB">
        <authorList>
            <consortium name="WormBaseParasite"/>
        </authorList>
    </citation>
    <scope>IDENTIFICATION</scope>
</reference>
<sequence length="342" mass="39063">MENVFESSSPKKDNSLSYMGSGSSKQANTLSSIKSKNVKKFSSKNNNYSLRNRSASVGNLKGKIKNELPNGSLQRNRSVSKKERNNNNNLISEIIIPKFAILSRNCISTNVRDLEQLDIISSKILNDGLGIILSFRFRNNYFIDIVEAVTENEKLWCIENVELLIPQLLALIMSKSIKNKRTSLNIIQRIIKDFSDAISSNNKVGKKVKEGLLQILVNEPMILINMDKAFQKDMAFCIFSQESIITPFDNKNINAIDFICDKSFFEECTLVLGQCCNKVTNEFQTFPKTIANKNQEMYFYESCETSFAQCIRLKYVGFCNVYYQLTQYLPIYIRSLLKRIGV</sequence>
<evidence type="ECO:0000313" key="7">
    <source>
        <dbReference type="Proteomes" id="UP000035682"/>
    </source>
</evidence>
<proteinExistence type="predicted"/>
<evidence type="ECO:0000313" key="9">
    <source>
        <dbReference type="WormBase" id="SRAE_2000221700"/>
    </source>
</evidence>
<gene>
    <name evidence="6 8 9" type="ORF">SRAE_2000221700</name>
</gene>
<feature type="region of interest" description="Disordered" evidence="4">
    <location>
        <begin position="61"/>
        <end position="82"/>
    </location>
</feature>
<evidence type="ECO:0000256" key="2">
    <source>
        <dbReference type="ARBA" id="ARBA00022490"/>
    </source>
</evidence>
<dbReference type="GO" id="GO:0005856">
    <property type="term" value="C:cytoskeleton"/>
    <property type="evidence" value="ECO:0007669"/>
    <property type="project" value="UniProtKB-SubCell"/>
</dbReference>
<evidence type="ECO:0000256" key="3">
    <source>
        <dbReference type="ARBA" id="ARBA00023212"/>
    </source>
</evidence>
<organism evidence="6">
    <name type="scientific">Strongyloides ratti</name>
    <name type="common">Parasitic roundworm</name>
    <dbReference type="NCBI Taxonomy" id="34506"/>
    <lineage>
        <taxon>Eukaryota</taxon>
        <taxon>Metazoa</taxon>
        <taxon>Ecdysozoa</taxon>
        <taxon>Nematoda</taxon>
        <taxon>Chromadorea</taxon>
        <taxon>Rhabditida</taxon>
        <taxon>Tylenchina</taxon>
        <taxon>Panagrolaimomorpha</taxon>
        <taxon>Strongyloidoidea</taxon>
        <taxon>Strongyloididae</taxon>
        <taxon>Strongyloides</taxon>
    </lineage>
</organism>
<dbReference type="OrthoDB" id="10251605at2759"/>
<reference evidence="6 7" key="1">
    <citation type="submission" date="2014-09" db="EMBL/GenBank/DDBJ databases">
        <authorList>
            <person name="Martin A.A."/>
        </authorList>
    </citation>
    <scope>NUCLEOTIDE SEQUENCE</scope>
    <source>
        <strain evidence="7">ED321</strain>
        <strain evidence="6">ED321 Heterogonic</strain>
    </source>
</reference>
<evidence type="ECO:0000256" key="1">
    <source>
        <dbReference type="ARBA" id="ARBA00004245"/>
    </source>
</evidence>
<feature type="region of interest" description="Disordered" evidence="4">
    <location>
        <begin position="1"/>
        <end position="38"/>
    </location>
</feature>
<keyword evidence="3" id="KW-0206">Cytoskeleton</keyword>
<comment type="subcellular location">
    <subcellularLocation>
        <location evidence="1">Cytoplasm</location>
        <location evidence="1">Cytoskeleton</location>
    </subcellularLocation>
</comment>
<evidence type="ECO:0000256" key="4">
    <source>
        <dbReference type="SAM" id="MobiDB-lite"/>
    </source>
</evidence>
<keyword evidence="7" id="KW-1185">Reference proteome</keyword>
<feature type="domain" description="Katanin p80 subunit C-terminal" evidence="5">
    <location>
        <begin position="141"/>
        <end position="203"/>
    </location>
</feature>
<dbReference type="WormBase" id="SRAE_2000221700">
    <property type="protein sequence ID" value="SRP08258"/>
    <property type="gene ID" value="WBGene00262426"/>
</dbReference>
<dbReference type="InterPro" id="IPR028021">
    <property type="entry name" value="Katanin_C-terminal"/>
</dbReference>
<keyword evidence="2" id="KW-0963">Cytoplasm</keyword>
<evidence type="ECO:0000313" key="8">
    <source>
        <dbReference type="WBParaSite" id="SRAE_2000221700.1"/>
    </source>
</evidence>
<name>A0A090LJ49_STRRB</name>
<evidence type="ECO:0000313" key="6">
    <source>
        <dbReference type="EMBL" id="CEF67555.1"/>
    </source>
</evidence>
<dbReference type="CTD" id="36379920"/>
<dbReference type="GeneID" id="36379920"/>
<dbReference type="AlphaFoldDB" id="A0A090LJ49"/>